<feature type="compositionally biased region" description="Polar residues" evidence="2">
    <location>
        <begin position="295"/>
        <end position="315"/>
    </location>
</feature>
<dbReference type="OrthoDB" id="6174851at2759"/>
<evidence type="ECO:0000313" key="4">
    <source>
        <dbReference type="Proteomes" id="UP000683360"/>
    </source>
</evidence>
<evidence type="ECO:0000256" key="1">
    <source>
        <dbReference type="ARBA" id="ARBA00023125"/>
    </source>
</evidence>
<comment type="caution">
    <text evidence="3">The sequence shown here is derived from an EMBL/GenBank/DDBJ whole genome shotgun (WGS) entry which is preliminary data.</text>
</comment>
<dbReference type="GO" id="GO:0003677">
    <property type="term" value="F:DNA binding"/>
    <property type="evidence" value="ECO:0007669"/>
    <property type="project" value="UniProtKB-KW"/>
</dbReference>
<accession>A0A8S3R1X8</accession>
<evidence type="ECO:0008006" key="5">
    <source>
        <dbReference type="Google" id="ProtNLM"/>
    </source>
</evidence>
<gene>
    <name evidence="3" type="ORF">MEDL_17660</name>
</gene>
<dbReference type="InterPro" id="IPR010998">
    <property type="entry name" value="Integrase_recombinase_N"/>
</dbReference>
<feature type="compositionally biased region" description="Basic and acidic residues" evidence="2">
    <location>
        <begin position="316"/>
        <end position="325"/>
    </location>
</feature>
<dbReference type="PANTHER" id="PTHR33066:SF2">
    <property type="entry name" value="FILAGGRIN-2-LIKE"/>
    <property type="match status" value="1"/>
</dbReference>
<sequence>MEVPRGAPGASDPIEWISFINKMATVLNIEPEASETHQEHPSFVSARLKPDKNDKKSAIKLPLEGTIIDMVKSVEKEAISGHLKNRAVRGRDDKAFMVKKDDFNAFCSPPKLDDNIEEGLPIGHKGNSFKSGVNIPPFHRELDNDFRRMDNSARALFRAVSYGTMISAFLDEATCEDDRIEGRKTLINFFRSMADLSGRIMANSVLSRRKLFLKNVNFISKSTEKKLLKLPIFGSQLFNGKYFDTLHTSAENLPDARETDNVYNNTVSYSKNINKSRDDRTPVNDFNRKRKGDYSENSESGAKIQNISSNPCSSDITKDSRRKDSCSSNSTNVAKTIFVSSDVGSTDRYSNKITTFARSAFTNSQSNTNISSESRNIKSCGMEIIKLRRKSKGFSEKTAEIMANDRKTSTQTVYDARLRIYDSWCKEQNINSTSSTIPEVAEFLLYLSTVRKCKPQTITGYKSAIALIHNNGLEISNSS</sequence>
<feature type="region of interest" description="Disordered" evidence="2">
    <location>
        <begin position="270"/>
        <end position="328"/>
    </location>
</feature>
<name>A0A8S3R1X8_MYTED</name>
<dbReference type="Proteomes" id="UP000683360">
    <property type="component" value="Unassembled WGS sequence"/>
</dbReference>
<proteinExistence type="predicted"/>
<evidence type="ECO:0000313" key="3">
    <source>
        <dbReference type="EMBL" id="CAG2203127.1"/>
    </source>
</evidence>
<evidence type="ECO:0000256" key="2">
    <source>
        <dbReference type="SAM" id="MobiDB-lite"/>
    </source>
</evidence>
<dbReference type="EMBL" id="CAJPWZ010000912">
    <property type="protein sequence ID" value="CAG2203127.1"/>
    <property type="molecule type" value="Genomic_DNA"/>
</dbReference>
<dbReference type="AlphaFoldDB" id="A0A8S3R1X8"/>
<keyword evidence="1" id="KW-0238">DNA-binding</keyword>
<protein>
    <recommendedName>
        <fullName evidence="5">Core-binding (CB) domain-containing protein</fullName>
    </recommendedName>
</protein>
<dbReference type="Gene3D" id="1.10.150.130">
    <property type="match status" value="1"/>
</dbReference>
<dbReference type="PANTHER" id="PTHR33066">
    <property type="entry name" value="INTEGRASE_SAM-LIKE_N DOMAIN-CONTAINING PROTEIN"/>
    <property type="match status" value="1"/>
</dbReference>
<dbReference type="SUPFAM" id="SSF47823">
    <property type="entry name" value="lambda integrase-like, N-terminal domain"/>
    <property type="match status" value="1"/>
</dbReference>
<keyword evidence="4" id="KW-1185">Reference proteome</keyword>
<reference evidence="3" key="1">
    <citation type="submission" date="2021-03" db="EMBL/GenBank/DDBJ databases">
        <authorList>
            <person name="Bekaert M."/>
        </authorList>
    </citation>
    <scope>NUCLEOTIDE SEQUENCE</scope>
</reference>
<organism evidence="3 4">
    <name type="scientific">Mytilus edulis</name>
    <name type="common">Blue mussel</name>
    <dbReference type="NCBI Taxonomy" id="6550"/>
    <lineage>
        <taxon>Eukaryota</taxon>
        <taxon>Metazoa</taxon>
        <taxon>Spiralia</taxon>
        <taxon>Lophotrochozoa</taxon>
        <taxon>Mollusca</taxon>
        <taxon>Bivalvia</taxon>
        <taxon>Autobranchia</taxon>
        <taxon>Pteriomorphia</taxon>
        <taxon>Mytilida</taxon>
        <taxon>Mytiloidea</taxon>
        <taxon>Mytilidae</taxon>
        <taxon>Mytilinae</taxon>
        <taxon>Mytilus</taxon>
    </lineage>
</organism>